<protein>
    <submittedName>
        <fullName evidence="2">Uncharacterized protein</fullName>
    </submittedName>
</protein>
<evidence type="ECO:0000313" key="3">
    <source>
        <dbReference type="Proteomes" id="UP000282876"/>
    </source>
</evidence>
<dbReference type="AlphaFoldDB" id="A0A437AHE2"/>
<sequence length="192" mass="23224">MLILIIILERVLLTGTELFYQIKNPYLTIDYSSMTKNKFIEETGVLLNKIDKYEYLFKDIFESKNNSKIYNQLKNGKFLIYEPNYEEFLKLKFQIGKHLEFCESEQARNSLRLSFKFIISIRNLYIYIVKTQTYYESVVLNLIYLKNNKVKKTEQRSRIQQITEHVKEVYKLWKCFIKKSKITHVEMINLLK</sequence>
<dbReference type="VEuPathDB" id="MicrosporidiaDB:TUBRATIS_30970"/>
<dbReference type="EMBL" id="RCSS01000941">
    <property type="protein sequence ID" value="RVD90469.1"/>
    <property type="molecule type" value="Genomic_DNA"/>
</dbReference>
<name>A0A437AHE2_9MICR</name>
<organism evidence="2 3">
    <name type="scientific">Tubulinosema ratisbonensis</name>
    <dbReference type="NCBI Taxonomy" id="291195"/>
    <lineage>
        <taxon>Eukaryota</taxon>
        <taxon>Fungi</taxon>
        <taxon>Fungi incertae sedis</taxon>
        <taxon>Microsporidia</taxon>
        <taxon>Tubulinosematoidea</taxon>
        <taxon>Tubulinosematidae</taxon>
        <taxon>Tubulinosema</taxon>
    </lineage>
</organism>
<evidence type="ECO:0000313" key="2">
    <source>
        <dbReference type="EMBL" id="RVD90469.1"/>
    </source>
</evidence>
<reference evidence="2 3" key="1">
    <citation type="submission" date="2018-10" db="EMBL/GenBank/DDBJ databases">
        <title>Draft genome sequence of the microsporidian Tubulinosema ratisbonensis.</title>
        <authorList>
            <person name="Polonais V."/>
            <person name="Peyretaillade E."/>
            <person name="Niehus S."/>
            <person name="Wawrzyniak I."/>
            <person name="Franchet A."/>
            <person name="Gaspin C."/>
            <person name="Reichstadt M."/>
            <person name="Belser C."/>
            <person name="Labadie K."/>
            <person name="Delbac F."/>
            <person name="Ferrandon D."/>
        </authorList>
    </citation>
    <scope>NUCLEOTIDE SEQUENCE [LARGE SCALE GENOMIC DNA]</scope>
    <source>
        <strain evidence="2 3">Franzen</strain>
    </source>
</reference>
<keyword evidence="3" id="KW-1185">Reference proteome</keyword>
<feature type="chain" id="PRO_5019022211" evidence="1">
    <location>
        <begin position="17"/>
        <end position="192"/>
    </location>
</feature>
<feature type="signal peptide" evidence="1">
    <location>
        <begin position="1"/>
        <end position="16"/>
    </location>
</feature>
<accession>A0A437AHE2</accession>
<proteinExistence type="predicted"/>
<keyword evidence="1" id="KW-0732">Signal</keyword>
<dbReference type="Proteomes" id="UP000282876">
    <property type="component" value="Unassembled WGS sequence"/>
</dbReference>
<gene>
    <name evidence="2" type="ORF">TUBRATIS_30970</name>
</gene>
<evidence type="ECO:0000256" key="1">
    <source>
        <dbReference type="SAM" id="SignalP"/>
    </source>
</evidence>
<comment type="caution">
    <text evidence="2">The sequence shown here is derived from an EMBL/GenBank/DDBJ whole genome shotgun (WGS) entry which is preliminary data.</text>
</comment>